<reference evidence="3 4" key="1">
    <citation type="submission" date="2018-04" db="EMBL/GenBank/DDBJ databases">
        <title>Genomic Encyclopedia of Archaeal and Bacterial Type Strains, Phase II (KMG-II): from individual species to whole genera.</title>
        <authorList>
            <person name="Goeker M."/>
        </authorList>
    </citation>
    <scope>NUCLEOTIDE SEQUENCE [LARGE SCALE GENOMIC DNA]</scope>
    <source>
        <strain evidence="3 4">DSM 29329</strain>
    </source>
</reference>
<dbReference type="AlphaFoldDB" id="A0A2T6B5U9"/>
<dbReference type="EMBL" id="QBKN01000003">
    <property type="protein sequence ID" value="PTX51428.1"/>
    <property type="molecule type" value="Genomic_DNA"/>
</dbReference>
<proteinExistence type="predicted"/>
<feature type="compositionally biased region" description="Basic and acidic residues" evidence="1">
    <location>
        <begin position="84"/>
        <end position="95"/>
    </location>
</feature>
<dbReference type="Gene3D" id="2.60.200.20">
    <property type="match status" value="1"/>
</dbReference>
<name>A0A2T6B5U9_9RHOB</name>
<gene>
    <name evidence="3" type="ORF">C8N44_103172</name>
</gene>
<evidence type="ECO:0000313" key="3">
    <source>
        <dbReference type="EMBL" id="PTX51428.1"/>
    </source>
</evidence>
<feature type="region of interest" description="Disordered" evidence="1">
    <location>
        <begin position="129"/>
        <end position="154"/>
    </location>
</feature>
<feature type="region of interest" description="Disordered" evidence="1">
    <location>
        <begin position="84"/>
        <end position="108"/>
    </location>
</feature>
<evidence type="ECO:0000313" key="4">
    <source>
        <dbReference type="Proteomes" id="UP000244069"/>
    </source>
</evidence>
<evidence type="ECO:0000259" key="2">
    <source>
        <dbReference type="PROSITE" id="PS50006"/>
    </source>
</evidence>
<protein>
    <recommendedName>
        <fullName evidence="2">FHA domain-containing protein</fullName>
    </recommendedName>
</protein>
<keyword evidence="4" id="KW-1185">Reference proteome</keyword>
<dbReference type="Proteomes" id="UP000244069">
    <property type="component" value="Unassembled WGS sequence"/>
</dbReference>
<feature type="domain" description="FHA" evidence="2">
    <location>
        <begin position="27"/>
        <end position="83"/>
    </location>
</feature>
<comment type="caution">
    <text evidence="3">The sequence shown here is derived from an EMBL/GenBank/DDBJ whole genome shotgun (WGS) entry which is preliminary data.</text>
</comment>
<dbReference type="RefSeq" id="WP_107974813.1">
    <property type="nucleotide sequence ID" value="NZ_BMEZ01000003.1"/>
</dbReference>
<accession>A0A2T6B5U9</accession>
<dbReference type="SUPFAM" id="SSF49879">
    <property type="entry name" value="SMAD/FHA domain"/>
    <property type="match status" value="1"/>
</dbReference>
<dbReference type="InterPro" id="IPR008984">
    <property type="entry name" value="SMAD_FHA_dom_sf"/>
</dbReference>
<dbReference type="InterPro" id="IPR000253">
    <property type="entry name" value="FHA_dom"/>
</dbReference>
<dbReference type="PROSITE" id="PS50006">
    <property type="entry name" value="FHA_DOMAIN"/>
    <property type="match status" value="1"/>
</dbReference>
<evidence type="ECO:0000256" key="1">
    <source>
        <dbReference type="SAM" id="MobiDB-lite"/>
    </source>
</evidence>
<organism evidence="3 4">
    <name type="scientific">Allosediminivita pacifica</name>
    <dbReference type="NCBI Taxonomy" id="1267769"/>
    <lineage>
        <taxon>Bacteria</taxon>
        <taxon>Pseudomonadati</taxon>
        <taxon>Pseudomonadota</taxon>
        <taxon>Alphaproteobacteria</taxon>
        <taxon>Rhodobacterales</taxon>
        <taxon>Paracoccaceae</taxon>
        <taxon>Allosediminivita</taxon>
    </lineage>
</organism>
<sequence>MAIIHLTIKAESTGETLLSDFELTLPVEIGREEDTDYLRISTGSGDVYALKWTCPEVSRSHCKVLAAGSGDAWLQDTSRNGVMRLDHDGRSRPVDKSNGLDLPSGQPTGLRIPGLMMEVVVGALPANEASEAEAPAREEPPAPPPPPEPRHVHLAGGSVLSLSQDGGGDTDLGHTAMVFSTGPAGLSIKTYPMALVEDLLALPQREGRTLAGVIGATEDGVLVLARPEGEATRVRVNRGALGTTPRPLGNLDTIEIGGAVFRATEAGQTVLVCQNCNMSNGYARSDNCAHCGTRLINAETRFLVDPSSTEGRA</sequence>